<dbReference type="VEuPathDB" id="FungiDB:PV10_06316"/>
<dbReference type="RefSeq" id="XP_016223393.1">
    <property type="nucleotide sequence ID" value="XM_016371100.1"/>
</dbReference>
<dbReference type="AlphaFoldDB" id="A0A0D1ZCZ4"/>
<dbReference type="OMA" id="NCMPACF"/>
<sequence length="268" mass="29418">MADWSKDEFMQSWDEKYVTTNLKPGDKLYNAEVFLALNKRLCEDAPELKPVSHAIIMAACSALGRADVVGKYFDDVTKQSTPEESQAVFLKLREGMACIYPFVGMPALIPGAFGMIGVIKRKGEEYATLQKFRKGTIDEDNIRKGNDIRKIIYKTAGNSEIMDPFSKFFAELYNGSTAFTWGYLLAAASDNVFDLPHTHFIVATAITALGATRQTRSHLKATMGAGNSTSAVKAMVDVVSEIATWAGRPIVQPDVDALAEEVRSSLKA</sequence>
<dbReference type="SUPFAM" id="SSF69118">
    <property type="entry name" value="AhpD-like"/>
    <property type="match status" value="1"/>
</dbReference>
<dbReference type="OrthoDB" id="3707757at2759"/>
<dbReference type="InterPro" id="IPR052999">
    <property type="entry name" value="PTS1_Protein"/>
</dbReference>
<keyword evidence="2" id="KW-1185">Reference proteome</keyword>
<dbReference type="Proteomes" id="UP000054302">
    <property type="component" value="Unassembled WGS sequence"/>
</dbReference>
<name>A0A0D1ZCZ4_EXOME</name>
<accession>A0A0D1ZCZ4</accession>
<dbReference type="Gene3D" id="1.20.1290.10">
    <property type="entry name" value="AhpD-like"/>
    <property type="match status" value="1"/>
</dbReference>
<proteinExistence type="predicted"/>
<dbReference type="GeneID" id="27324161"/>
<evidence type="ECO:0000313" key="2">
    <source>
        <dbReference type="Proteomes" id="UP000054302"/>
    </source>
</evidence>
<dbReference type="EMBL" id="KN847523">
    <property type="protein sequence ID" value="KIV91819.1"/>
    <property type="molecule type" value="Genomic_DNA"/>
</dbReference>
<organism evidence="1 2">
    <name type="scientific">Exophiala mesophila</name>
    <name type="common">Black yeast-like fungus</name>
    <dbReference type="NCBI Taxonomy" id="212818"/>
    <lineage>
        <taxon>Eukaryota</taxon>
        <taxon>Fungi</taxon>
        <taxon>Dikarya</taxon>
        <taxon>Ascomycota</taxon>
        <taxon>Pezizomycotina</taxon>
        <taxon>Eurotiomycetes</taxon>
        <taxon>Chaetothyriomycetidae</taxon>
        <taxon>Chaetothyriales</taxon>
        <taxon>Herpotrichiellaceae</taxon>
        <taxon>Exophiala</taxon>
    </lineage>
</organism>
<gene>
    <name evidence="1" type="ORF">PV10_06316</name>
</gene>
<dbReference type="HOGENOM" id="CLU_091058_0_0_1"/>
<dbReference type="InterPro" id="IPR029032">
    <property type="entry name" value="AhpD-like"/>
</dbReference>
<protein>
    <submittedName>
        <fullName evidence="1">Uncharacterized protein</fullName>
    </submittedName>
</protein>
<reference evidence="1 2" key="1">
    <citation type="submission" date="2015-01" db="EMBL/GenBank/DDBJ databases">
        <title>The Genome Sequence of Exophiala mesophila CBS40295.</title>
        <authorList>
            <consortium name="The Broad Institute Genomics Platform"/>
            <person name="Cuomo C."/>
            <person name="de Hoog S."/>
            <person name="Gorbushina A."/>
            <person name="Stielow B."/>
            <person name="Teixiera M."/>
            <person name="Abouelleil A."/>
            <person name="Chapman S.B."/>
            <person name="Priest M."/>
            <person name="Young S.K."/>
            <person name="Wortman J."/>
            <person name="Nusbaum C."/>
            <person name="Birren B."/>
        </authorList>
    </citation>
    <scope>NUCLEOTIDE SEQUENCE [LARGE SCALE GENOMIC DNA]</scope>
    <source>
        <strain evidence="1 2">CBS 40295</strain>
    </source>
</reference>
<dbReference type="PANTHER" id="PTHR28180">
    <property type="entry name" value="CONSERVED MITOCHONDRIAL PROTEIN-RELATED"/>
    <property type="match status" value="1"/>
</dbReference>
<evidence type="ECO:0000313" key="1">
    <source>
        <dbReference type="EMBL" id="KIV91819.1"/>
    </source>
</evidence>